<dbReference type="AlphaFoldDB" id="A0A949U194"/>
<dbReference type="EMBL" id="JAEEGC010000082">
    <property type="protein sequence ID" value="MBV7274439.1"/>
    <property type="molecule type" value="Genomic_DNA"/>
</dbReference>
<protein>
    <recommendedName>
        <fullName evidence="3">2-amino-4-ketopentanoate thiolase</fullName>
    </recommendedName>
</protein>
<sequence>MIQSGTWIEVEKINHHSGSELTKIYIRGCCLRNCELGEETEVKTISGHVVKGIVSRDKSLYHNVHNLGKNAKEILMIRKFNS</sequence>
<dbReference type="InterPro" id="IPR047755">
    <property type="entry name" value="OrtA"/>
</dbReference>
<evidence type="ECO:0008006" key="3">
    <source>
        <dbReference type="Google" id="ProtNLM"/>
    </source>
</evidence>
<reference evidence="1" key="1">
    <citation type="submission" date="2020-12" db="EMBL/GenBank/DDBJ databases">
        <title>Clostridium thailandense sp. nov., a novel acetogenic bacterium isolated from peat land soil in Thailand.</title>
        <authorList>
            <person name="Chaikitkaew S."/>
            <person name="Birkeland N.K."/>
        </authorList>
    </citation>
    <scope>NUCLEOTIDE SEQUENCE</scope>
    <source>
        <strain evidence="1">PL3</strain>
    </source>
</reference>
<dbReference type="RefSeq" id="WP_218321506.1">
    <property type="nucleotide sequence ID" value="NZ_JAEEGC010000082.1"/>
</dbReference>
<dbReference type="Proteomes" id="UP000694308">
    <property type="component" value="Unassembled WGS sequence"/>
</dbReference>
<name>A0A949U194_9CLOT</name>
<keyword evidence="2" id="KW-1185">Reference proteome</keyword>
<comment type="caution">
    <text evidence="1">The sequence shown here is derived from an EMBL/GenBank/DDBJ whole genome shotgun (WGS) entry which is preliminary data.</text>
</comment>
<gene>
    <name evidence="1" type="ORF">I6U48_16200</name>
</gene>
<dbReference type="Pfam" id="PF22010">
    <property type="entry name" value="OrtA"/>
    <property type="match status" value="1"/>
</dbReference>
<evidence type="ECO:0000313" key="2">
    <source>
        <dbReference type="Proteomes" id="UP000694308"/>
    </source>
</evidence>
<organism evidence="1 2">
    <name type="scientific">Clostridium thailandense</name>
    <dbReference type="NCBI Taxonomy" id="2794346"/>
    <lineage>
        <taxon>Bacteria</taxon>
        <taxon>Bacillati</taxon>
        <taxon>Bacillota</taxon>
        <taxon>Clostridia</taxon>
        <taxon>Eubacteriales</taxon>
        <taxon>Clostridiaceae</taxon>
        <taxon>Clostridium</taxon>
    </lineage>
</organism>
<proteinExistence type="predicted"/>
<accession>A0A949U194</accession>
<evidence type="ECO:0000313" key="1">
    <source>
        <dbReference type="EMBL" id="MBV7274439.1"/>
    </source>
</evidence>